<feature type="compositionally biased region" description="Basic and acidic residues" evidence="1">
    <location>
        <begin position="49"/>
        <end position="71"/>
    </location>
</feature>
<organism evidence="2 3">
    <name type="scientific">Vanilla planifolia</name>
    <name type="common">Vanilla</name>
    <dbReference type="NCBI Taxonomy" id="51239"/>
    <lineage>
        <taxon>Eukaryota</taxon>
        <taxon>Viridiplantae</taxon>
        <taxon>Streptophyta</taxon>
        <taxon>Embryophyta</taxon>
        <taxon>Tracheophyta</taxon>
        <taxon>Spermatophyta</taxon>
        <taxon>Magnoliopsida</taxon>
        <taxon>Liliopsida</taxon>
        <taxon>Asparagales</taxon>
        <taxon>Orchidaceae</taxon>
        <taxon>Vanilloideae</taxon>
        <taxon>Vanilleae</taxon>
        <taxon>Vanilla</taxon>
    </lineage>
</organism>
<comment type="caution">
    <text evidence="2">The sequence shown here is derived from an EMBL/GenBank/DDBJ whole genome shotgun (WGS) entry which is preliminary data.</text>
</comment>
<name>A0A835U4Y5_VANPL</name>
<gene>
    <name evidence="2" type="ORF">HPP92_027171</name>
</gene>
<dbReference type="AlphaFoldDB" id="A0A835U4Y5"/>
<dbReference type="Proteomes" id="UP000639772">
    <property type="component" value="Unassembled WGS sequence"/>
</dbReference>
<protein>
    <submittedName>
        <fullName evidence="2">Uncharacterized protein</fullName>
    </submittedName>
</protein>
<proteinExistence type="predicted"/>
<sequence length="71" mass="8741">MAEQEHRLPALMRILGYLTLWRAEQEKVEATRRTEEQRIARVKEKKKKLMEEKRRNSWRRKEEGKLQGKSY</sequence>
<evidence type="ECO:0000256" key="1">
    <source>
        <dbReference type="SAM" id="MobiDB-lite"/>
    </source>
</evidence>
<reference evidence="2 3" key="1">
    <citation type="journal article" date="2020" name="Nat. Food">
        <title>A phased Vanilla planifolia genome enables genetic improvement of flavour and production.</title>
        <authorList>
            <person name="Hasing T."/>
            <person name="Tang H."/>
            <person name="Brym M."/>
            <person name="Khazi F."/>
            <person name="Huang T."/>
            <person name="Chambers A.H."/>
        </authorList>
    </citation>
    <scope>NUCLEOTIDE SEQUENCE [LARGE SCALE GENOMIC DNA]</scope>
    <source>
        <tissue evidence="2">Leaf</tissue>
    </source>
</reference>
<accession>A0A835U4Y5</accession>
<feature type="region of interest" description="Disordered" evidence="1">
    <location>
        <begin position="43"/>
        <end position="71"/>
    </location>
</feature>
<evidence type="ECO:0000313" key="2">
    <source>
        <dbReference type="EMBL" id="KAG0449739.1"/>
    </source>
</evidence>
<dbReference type="EMBL" id="JADCNM010000162">
    <property type="protein sequence ID" value="KAG0449739.1"/>
    <property type="molecule type" value="Genomic_DNA"/>
</dbReference>
<evidence type="ECO:0000313" key="3">
    <source>
        <dbReference type="Proteomes" id="UP000639772"/>
    </source>
</evidence>